<dbReference type="Pfam" id="PF00501">
    <property type="entry name" value="AMP-binding"/>
    <property type="match status" value="1"/>
</dbReference>
<organism evidence="5 6">
    <name type="scientific">Hypholoma sublateritium (strain FD-334 SS-4)</name>
    <dbReference type="NCBI Taxonomy" id="945553"/>
    <lineage>
        <taxon>Eukaryota</taxon>
        <taxon>Fungi</taxon>
        <taxon>Dikarya</taxon>
        <taxon>Basidiomycota</taxon>
        <taxon>Agaricomycotina</taxon>
        <taxon>Agaricomycetes</taxon>
        <taxon>Agaricomycetidae</taxon>
        <taxon>Agaricales</taxon>
        <taxon>Agaricineae</taxon>
        <taxon>Strophariaceae</taxon>
        <taxon>Hypholoma</taxon>
    </lineage>
</organism>
<dbReference type="PANTHER" id="PTHR24096">
    <property type="entry name" value="LONG-CHAIN-FATTY-ACID--COA LIGASE"/>
    <property type="match status" value="1"/>
</dbReference>
<dbReference type="GO" id="GO:0016405">
    <property type="term" value="F:CoA-ligase activity"/>
    <property type="evidence" value="ECO:0007669"/>
    <property type="project" value="TreeGrafter"/>
</dbReference>
<dbReference type="STRING" id="945553.A0A0D2KIM0"/>
<dbReference type="Pfam" id="PF13193">
    <property type="entry name" value="AMP-binding_C"/>
    <property type="match status" value="1"/>
</dbReference>
<keyword evidence="2" id="KW-0436">Ligase</keyword>
<dbReference type="SUPFAM" id="SSF56801">
    <property type="entry name" value="Acetyl-CoA synthetase-like"/>
    <property type="match status" value="1"/>
</dbReference>
<dbReference type="InterPro" id="IPR045851">
    <property type="entry name" value="AMP-bd_C_sf"/>
</dbReference>
<evidence type="ECO:0000313" key="5">
    <source>
        <dbReference type="EMBL" id="KJA14497.1"/>
    </source>
</evidence>
<accession>A0A0D2KIM0</accession>
<feature type="domain" description="AMP-binding enzyme C-terminal" evidence="4">
    <location>
        <begin position="491"/>
        <end position="578"/>
    </location>
</feature>
<dbReference type="OrthoDB" id="1898221at2759"/>
<dbReference type="Gene3D" id="3.30.300.30">
    <property type="match status" value="1"/>
</dbReference>
<feature type="domain" description="AMP-dependent synthetase/ligase" evidence="3">
    <location>
        <begin position="31"/>
        <end position="441"/>
    </location>
</feature>
<dbReference type="Gene3D" id="3.40.50.980">
    <property type="match status" value="2"/>
</dbReference>
<name>A0A0D2KIM0_HYPSF</name>
<dbReference type="Proteomes" id="UP000054270">
    <property type="component" value="Unassembled WGS sequence"/>
</dbReference>
<evidence type="ECO:0000256" key="1">
    <source>
        <dbReference type="ARBA" id="ARBA00006432"/>
    </source>
</evidence>
<dbReference type="InterPro" id="IPR000873">
    <property type="entry name" value="AMP-dep_synth/lig_dom"/>
</dbReference>
<dbReference type="EMBL" id="KN817677">
    <property type="protein sequence ID" value="KJA14497.1"/>
    <property type="molecule type" value="Genomic_DNA"/>
</dbReference>
<dbReference type="InterPro" id="IPR025110">
    <property type="entry name" value="AMP-bd_C"/>
</dbReference>
<dbReference type="Gene3D" id="2.30.38.10">
    <property type="entry name" value="Luciferase, Domain 3"/>
    <property type="match status" value="1"/>
</dbReference>
<reference evidence="6" key="1">
    <citation type="submission" date="2014-04" db="EMBL/GenBank/DDBJ databases">
        <title>Evolutionary Origins and Diversification of the Mycorrhizal Mutualists.</title>
        <authorList>
            <consortium name="DOE Joint Genome Institute"/>
            <consortium name="Mycorrhizal Genomics Consortium"/>
            <person name="Kohler A."/>
            <person name="Kuo A."/>
            <person name="Nagy L.G."/>
            <person name="Floudas D."/>
            <person name="Copeland A."/>
            <person name="Barry K.W."/>
            <person name="Cichocki N."/>
            <person name="Veneault-Fourrey C."/>
            <person name="LaButti K."/>
            <person name="Lindquist E.A."/>
            <person name="Lipzen A."/>
            <person name="Lundell T."/>
            <person name="Morin E."/>
            <person name="Murat C."/>
            <person name="Riley R."/>
            <person name="Ohm R."/>
            <person name="Sun H."/>
            <person name="Tunlid A."/>
            <person name="Henrissat B."/>
            <person name="Grigoriev I.V."/>
            <person name="Hibbett D.S."/>
            <person name="Martin F."/>
        </authorList>
    </citation>
    <scope>NUCLEOTIDE SEQUENCE [LARGE SCALE GENOMIC DNA]</scope>
    <source>
        <strain evidence="6">FD-334 SS-4</strain>
    </source>
</reference>
<protein>
    <recommendedName>
        <fullName evidence="7">AMP-dependent synthetase/ligase domain-containing protein</fullName>
    </recommendedName>
</protein>
<sequence>MYIKSPYPDPPPLPNVNAHYFFFKRPDQAEWPNYTIHIDSATDARVMYRDFVRNIEDLSTGLAAPVSQGGMGLEGWEEGEIVGIISQNSSEYITLIHACLRIAVPFALISSYSTSFELKHALSLSKATRLFVGPQFVKNVRNAAAEAGIPQDRIYLIQDATSRRSRVKAVNGKAKQSLWGIIEDVRGRKLPLVDIRPARENTLAYLVFSSGTSGLPKAVMISHGNLMFSLGQAIVMQRAVMEVYTPPAPANPEGIPVSLAFLPLHHTYGLHMYSFRSTLAPTTYVILSQWNIEIALKAIPKYKVSALGLIPSVVHQLVNHPGIENVDFSSVKFMGSGAAYLPPELGDKMVKLLPSESLFTVGESLLSTIAAISIPNVDGVLEGRIRKIHGSTGVLIPGMEAMLFKDEHSIPSGTHSGEAGCKVNEPGELWLRSKNVALGYWNNPKANRETFVGGWLRTGDRFRYDEGGYFWYADRVKDTLKVSGAQVSPVEIEDCLLSHPLQLITDATVAGVSGGRTDDEKVPRAWIVLSDLGASKEWGKAKVIGELEKWHQENLSKYKWLRGGIEVVDSIPKSPTGKTLRRVLQDRYEKHAKKRGRKAKSKL</sequence>
<evidence type="ECO:0000259" key="3">
    <source>
        <dbReference type="Pfam" id="PF00501"/>
    </source>
</evidence>
<proteinExistence type="inferred from homology"/>
<evidence type="ECO:0000259" key="4">
    <source>
        <dbReference type="Pfam" id="PF13193"/>
    </source>
</evidence>
<comment type="similarity">
    <text evidence="1">Belongs to the ATP-dependent AMP-binding enzyme family.</text>
</comment>
<gene>
    <name evidence="5" type="ORF">HYPSUDRAFT_150348</name>
</gene>
<evidence type="ECO:0008006" key="7">
    <source>
        <dbReference type="Google" id="ProtNLM"/>
    </source>
</evidence>
<evidence type="ECO:0000313" key="6">
    <source>
        <dbReference type="Proteomes" id="UP000054270"/>
    </source>
</evidence>
<keyword evidence="6" id="KW-1185">Reference proteome</keyword>
<dbReference type="PROSITE" id="PS00455">
    <property type="entry name" value="AMP_BINDING"/>
    <property type="match status" value="1"/>
</dbReference>
<dbReference type="InterPro" id="IPR020845">
    <property type="entry name" value="AMP-binding_CS"/>
</dbReference>
<dbReference type="AlphaFoldDB" id="A0A0D2KIM0"/>
<dbReference type="PANTHER" id="PTHR24096:SF149">
    <property type="entry name" value="AMP-BINDING DOMAIN-CONTAINING PROTEIN-RELATED"/>
    <property type="match status" value="1"/>
</dbReference>
<dbReference type="OMA" id="HWVNIST"/>
<evidence type="ECO:0000256" key="2">
    <source>
        <dbReference type="ARBA" id="ARBA00022598"/>
    </source>
</evidence>